<keyword evidence="3" id="KW-1185">Reference proteome</keyword>
<feature type="compositionally biased region" description="Polar residues" evidence="1">
    <location>
        <begin position="1"/>
        <end position="19"/>
    </location>
</feature>
<dbReference type="InParanoid" id="A0A1E7FSQ7"/>
<feature type="region of interest" description="Disordered" evidence="1">
    <location>
        <begin position="331"/>
        <end position="390"/>
    </location>
</feature>
<dbReference type="Proteomes" id="UP000095751">
    <property type="component" value="Unassembled WGS sequence"/>
</dbReference>
<reference evidence="2 3" key="1">
    <citation type="submission" date="2016-09" db="EMBL/GenBank/DDBJ databases">
        <title>Extensive genetic diversity and differential bi-allelic expression allows diatom success in the polar Southern Ocean.</title>
        <authorList>
            <consortium name="DOE Joint Genome Institute"/>
            <person name="Mock T."/>
            <person name="Otillar R.P."/>
            <person name="Strauss J."/>
            <person name="Dupont C."/>
            <person name="Frickenhaus S."/>
            <person name="Maumus F."/>
            <person name="Mcmullan M."/>
            <person name="Sanges R."/>
            <person name="Schmutz J."/>
            <person name="Toseland A."/>
            <person name="Valas R."/>
            <person name="Veluchamy A."/>
            <person name="Ward B.J."/>
            <person name="Allen A."/>
            <person name="Barry K."/>
            <person name="Falciatore A."/>
            <person name="Ferrante M."/>
            <person name="Fortunato A.E."/>
            <person name="Gloeckner G."/>
            <person name="Gruber A."/>
            <person name="Hipkin R."/>
            <person name="Janech M."/>
            <person name="Kroth P."/>
            <person name="Leese F."/>
            <person name="Lindquist E."/>
            <person name="Lyon B.R."/>
            <person name="Martin J."/>
            <person name="Mayer C."/>
            <person name="Parker M."/>
            <person name="Quesneville H."/>
            <person name="Raymond J."/>
            <person name="Uhlig C."/>
            <person name="Valentin K.U."/>
            <person name="Worden A.Z."/>
            <person name="Armbrust E.V."/>
            <person name="Bowler C."/>
            <person name="Green B."/>
            <person name="Moulton V."/>
            <person name="Van Oosterhout C."/>
            <person name="Grigoriev I."/>
        </authorList>
    </citation>
    <scope>NUCLEOTIDE SEQUENCE [LARGE SCALE GENOMIC DNA]</scope>
    <source>
        <strain evidence="2 3">CCMP1102</strain>
    </source>
</reference>
<sequence length="564" mass="62358">MSSDHNSDPTYLTSESSNYDRLASTTPTTASTAWASPVSQPIASVPTASTPPQKDVEPLSKPCTSTQNLGRPRKHLTEDEARLAKNAQTVDSKKKKRDREVASGSFTPRKCLTKDEARVRKNAQTTGSKKRKRDREKASGSLTHVKKGRRSNSEMLSPTHFKEHQEEQRVSRNEREHVYRQTKNEAVKVAKSNVNEIHSRTCDTLEKGIDTIEKGIDTINNGIDGVKTGMNGVTGGAGGISNIIDTVANDSTFENRSSTVNHGFDAMTKLGSNIENGFCSTENLGRSAENLSRSAIDSKNQSIEQYERIAPNLMTQIREEKDQEIVARATKERRNKMKSIQEKEMQDKGSSKLDSDSVGEIQEKVPKDEYNTVPEDGHMANNETSPRGNHLATKSVIVSEDGYRTGSVLSSLRFDRAAKDVKASVSRGLKSAATGLTAFGRNLFLPFKSPHSESIVKNHMRKIISEDPLCGLDIREAVSEVIYDIRSGNCGVCDENTKHLAMEVAKLVKNEGNKLAHTDRLKEPESKKASIKKLNVVIDNLFDKIPSLWPEDQRDAIDFMASVE</sequence>
<feature type="compositionally biased region" description="Basic and acidic residues" evidence="1">
    <location>
        <begin position="339"/>
        <end position="378"/>
    </location>
</feature>
<feature type="region of interest" description="Disordered" evidence="1">
    <location>
        <begin position="1"/>
        <end position="174"/>
    </location>
</feature>
<proteinExistence type="predicted"/>
<evidence type="ECO:0000313" key="3">
    <source>
        <dbReference type="Proteomes" id="UP000095751"/>
    </source>
</evidence>
<organism evidence="2 3">
    <name type="scientific">Fragilariopsis cylindrus CCMP1102</name>
    <dbReference type="NCBI Taxonomy" id="635003"/>
    <lineage>
        <taxon>Eukaryota</taxon>
        <taxon>Sar</taxon>
        <taxon>Stramenopiles</taxon>
        <taxon>Ochrophyta</taxon>
        <taxon>Bacillariophyta</taxon>
        <taxon>Bacillariophyceae</taxon>
        <taxon>Bacillariophycidae</taxon>
        <taxon>Bacillariales</taxon>
        <taxon>Bacillariaceae</taxon>
        <taxon>Fragilariopsis</taxon>
    </lineage>
</organism>
<gene>
    <name evidence="2" type="ORF">FRACYDRAFT_234803</name>
</gene>
<name>A0A1E7FSQ7_9STRA</name>
<evidence type="ECO:0000313" key="2">
    <source>
        <dbReference type="EMBL" id="OEU21176.1"/>
    </source>
</evidence>
<dbReference type="KEGG" id="fcy:FRACYDRAFT_234803"/>
<protein>
    <submittedName>
        <fullName evidence="2">Uncharacterized protein</fullName>
    </submittedName>
</protein>
<evidence type="ECO:0000256" key="1">
    <source>
        <dbReference type="SAM" id="MobiDB-lite"/>
    </source>
</evidence>
<feature type="compositionally biased region" description="Low complexity" evidence="1">
    <location>
        <begin position="23"/>
        <end position="39"/>
    </location>
</feature>
<dbReference type="AlphaFoldDB" id="A0A1E7FSQ7"/>
<dbReference type="EMBL" id="KV784354">
    <property type="protein sequence ID" value="OEU21176.1"/>
    <property type="molecule type" value="Genomic_DNA"/>
</dbReference>
<feature type="compositionally biased region" description="Basic and acidic residues" evidence="1">
    <location>
        <begin position="160"/>
        <end position="174"/>
    </location>
</feature>
<accession>A0A1E7FSQ7</accession>